<dbReference type="Gene3D" id="3.50.50.60">
    <property type="entry name" value="FAD/NAD(P)-binding domain"/>
    <property type="match status" value="1"/>
</dbReference>
<keyword evidence="3" id="KW-0285">Flavoprotein</keyword>
<dbReference type="Pfam" id="PF00732">
    <property type="entry name" value="GMC_oxred_N"/>
    <property type="match status" value="1"/>
</dbReference>
<evidence type="ECO:0000259" key="6">
    <source>
        <dbReference type="PROSITE" id="PS00624"/>
    </source>
</evidence>
<sequence>MAFLVATTLFLFGQLLLCFSQQVRGVNYTFMREAVEAPVMAYYDYIIIGGGTAGCPLAATLSERYRVLLLERGGSPYDDARVLNMAHFADVLADTSGASPSQRFVSEDGVINARPRVLGGGSCINAGFFTRAGPGYVRALGWDPKEVVSAYQWVEDVVAFQPELGPWQAALRRGLLEIGVVPDNGFTFDHILGTKVGGSIFDAQGRRHTAADLLRYSRPDGIDVFLRARVARIVFSRKGTKPVARGVLYHDARGGSHMAYLNHGARNEIILSAGALGSPQLLMLSGVGPADHLEEFGISLVLDHPGVGQGMSDNPMNAIYVPSPSPVELSLIQVVGITRFGSYIEGASGSDWNSRTSGAAAAAAAQVRSFGMFSPQTGQLATVPPKQRTPEAIARAVEAMSQVPDAALRGGFILEKVLGPQSTGRLALRNLDPDDNPTVSFNYFSHPDDLRRCAAGIATIERVIRSRAFSRFAYPNFAFPATINVTAEFPANLMRMRGGSDPRALEQFCRDTVMTIWHYHGGCQVGRVVDRDYRVLGIEALRVIDGSTFNASPGTNPQATVMMLGRYMGVKIQKERMIAEGSGIEP</sequence>
<dbReference type="PANTHER" id="PTHR45968">
    <property type="entry name" value="OSJNBA0019K04.7 PROTEIN"/>
    <property type="match status" value="1"/>
</dbReference>
<keyword evidence="2 5" id="KW-0732">Signal</keyword>
<dbReference type="InterPro" id="IPR007867">
    <property type="entry name" value="GMC_OxRtase_C"/>
</dbReference>
<accession>A0A0D3F8V7</accession>
<comment type="similarity">
    <text evidence="1">Belongs to the GMC oxidoreductase family.</text>
</comment>
<dbReference type="SUPFAM" id="SSF51905">
    <property type="entry name" value="FAD/NAD(P)-binding domain"/>
    <property type="match status" value="1"/>
</dbReference>
<dbReference type="HOGENOM" id="CLU_026750_0_0_1"/>
<keyword evidence="3" id="KW-0274">FAD</keyword>
<feature type="disulfide bond" evidence="4">
    <location>
        <begin position="453"/>
        <end position="509"/>
    </location>
</feature>
<dbReference type="EnsemblPlants" id="OBART02G27820.1">
    <property type="protein sequence ID" value="OBART02G27820.1"/>
    <property type="gene ID" value="OBART02G27820"/>
</dbReference>
<dbReference type="InterPro" id="IPR012132">
    <property type="entry name" value="GMC_OxRdtase"/>
</dbReference>
<dbReference type="Gramene" id="OBART02G27820.1">
    <property type="protein sequence ID" value="OBART02G27820.1"/>
    <property type="gene ID" value="OBART02G27820"/>
</dbReference>
<organism evidence="7">
    <name type="scientific">Oryza barthii</name>
    <dbReference type="NCBI Taxonomy" id="65489"/>
    <lineage>
        <taxon>Eukaryota</taxon>
        <taxon>Viridiplantae</taxon>
        <taxon>Streptophyta</taxon>
        <taxon>Embryophyta</taxon>
        <taxon>Tracheophyta</taxon>
        <taxon>Spermatophyta</taxon>
        <taxon>Magnoliopsida</taxon>
        <taxon>Liliopsida</taxon>
        <taxon>Poales</taxon>
        <taxon>Poaceae</taxon>
        <taxon>BOP clade</taxon>
        <taxon>Oryzoideae</taxon>
        <taxon>Oryzeae</taxon>
        <taxon>Oryzinae</taxon>
        <taxon>Oryza</taxon>
    </lineage>
</organism>
<dbReference type="SUPFAM" id="SSF54373">
    <property type="entry name" value="FAD-linked reductases, C-terminal domain"/>
    <property type="match status" value="1"/>
</dbReference>
<dbReference type="PIRSF" id="PIRSF000137">
    <property type="entry name" value="Alcohol_oxidase"/>
    <property type="match status" value="1"/>
</dbReference>
<dbReference type="PaxDb" id="65489-OBART02G27820.1"/>
<protein>
    <recommendedName>
        <fullName evidence="6">Glucose-methanol-choline oxidoreductase N-terminal domain-containing protein</fullName>
    </recommendedName>
</protein>
<feature type="binding site" evidence="3">
    <location>
        <begin position="517"/>
        <end position="518"/>
    </location>
    <ligand>
        <name>FAD</name>
        <dbReference type="ChEBI" id="CHEBI:57692"/>
    </ligand>
</feature>
<dbReference type="PROSITE" id="PS00624">
    <property type="entry name" value="GMC_OXRED_2"/>
    <property type="match status" value="1"/>
</dbReference>
<feature type="binding site" evidence="3">
    <location>
        <position position="230"/>
    </location>
    <ligand>
        <name>FAD</name>
        <dbReference type="ChEBI" id="CHEBI:57692"/>
    </ligand>
</feature>
<dbReference type="Gene3D" id="3.30.410.40">
    <property type="match status" value="1"/>
</dbReference>
<feature type="domain" description="Glucose-methanol-choline oxidoreductase N-terminal" evidence="6">
    <location>
        <begin position="274"/>
        <end position="288"/>
    </location>
</feature>
<dbReference type="Proteomes" id="UP000026960">
    <property type="component" value="Chromosome 2"/>
</dbReference>
<evidence type="ECO:0000256" key="4">
    <source>
        <dbReference type="PIRSR" id="PIRSR000137-3"/>
    </source>
</evidence>
<feature type="binding site" evidence="3">
    <location>
        <position position="546"/>
    </location>
    <ligand>
        <name>FAD</name>
        <dbReference type="ChEBI" id="CHEBI:57692"/>
    </ligand>
</feature>
<feature type="binding site" evidence="3">
    <location>
        <position position="117"/>
    </location>
    <ligand>
        <name>FAD</name>
        <dbReference type="ChEBI" id="CHEBI:57692"/>
    </ligand>
</feature>
<feature type="binding site" evidence="3">
    <location>
        <begin position="557"/>
        <end position="558"/>
    </location>
    <ligand>
        <name>FAD</name>
        <dbReference type="ChEBI" id="CHEBI:57692"/>
    </ligand>
</feature>
<evidence type="ECO:0000313" key="8">
    <source>
        <dbReference type="Proteomes" id="UP000026960"/>
    </source>
</evidence>
<dbReference type="eggNOG" id="KOG1238">
    <property type="taxonomic scope" value="Eukaryota"/>
</dbReference>
<evidence type="ECO:0000256" key="3">
    <source>
        <dbReference type="PIRSR" id="PIRSR000137-2"/>
    </source>
</evidence>
<dbReference type="PANTHER" id="PTHR45968:SF14">
    <property type="entry name" value="OS02G0678300 PROTEIN"/>
    <property type="match status" value="1"/>
</dbReference>
<reference evidence="7" key="2">
    <citation type="submission" date="2015-03" db="UniProtKB">
        <authorList>
            <consortium name="EnsemblPlants"/>
        </authorList>
    </citation>
    <scope>IDENTIFICATION</scope>
</reference>
<evidence type="ECO:0000313" key="7">
    <source>
        <dbReference type="EnsemblPlants" id="OBART02G27820.1"/>
    </source>
</evidence>
<dbReference type="STRING" id="65489.A0A0D3F8V7"/>
<proteinExistence type="inferred from homology"/>
<keyword evidence="4" id="KW-1015">Disulfide bond</keyword>
<keyword evidence="8" id="KW-1185">Reference proteome</keyword>
<dbReference type="GO" id="GO:0050660">
    <property type="term" value="F:flavin adenine dinucleotide binding"/>
    <property type="evidence" value="ECO:0007669"/>
    <property type="project" value="InterPro"/>
</dbReference>
<dbReference type="GO" id="GO:0016614">
    <property type="term" value="F:oxidoreductase activity, acting on CH-OH group of donors"/>
    <property type="evidence" value="ECO:0007669"/>
    <property type="project" value="InterPro"/>
</dbReference>
<comment type="cofactor">
    <cofactor evidence="3">
        <name>FAD</name>
        <dbReference type="ChEBI" id="CHEBI:57692"/>
    </cofactor>
</comment>
<feature type="signal peptide" evidence="5">
    <location>
        <begin position="1"/>
        <end position="25"/>
    </location>
</feature>
<evidence type="ECO:0000256" key="5">
    <source>
        <dbReference type="SAM" id="SignalP"/>
    </source>
</evidence>
<dbReference type="InterPro" id="IPR000172">
    <property type="entry name" value="GMC_OxRdtase_N"/>
</dbReference>
<dbReference type="AlphaFoldDB" id="A0A0D3F8V7"/>
<dbReference type="InterPro" id="IPR051871">
    <property type="entry name" value="GMC_Oxidoreductase-Related"/>
</dbReference>
<evidence type="ECO:0000256" key="1">
    <source>
        <dbReference type="ARBA" id="ARBA00010790"/>
    </source>
</evidence>
<name>A0A0D3F8V7_9ORYZ</name>
<dbReference type="Pfam" id="PF05199">
    <property type="entry name" value="GMC_oxred_C"/>
    <property type="match status" value="1"/>
</dbReference>
<reference evidence="7" key="1">
    <citation type="journal article" date="2009" name="Rice">
        <title>De Novo Next Generation Sequencing of Plant Genomes.</title>
        <authorList>
            <person name="Rounsley S."/>
            <person name="Marri P.R."/>
            <person name="Yu Y."/>
            <person name="He R."/>
            <person name="Sisneros N."/>
            <person name="Goicoechea J.L."/>
            <person name="Lee S.J."/>
            <person name="Angelova A."/>
            <person name="Kudrna D."/>
            <person name="Luo M."/>
            <person name="Affourtit J."/>
            <person name="Desany B."/>
            <person name="Knight J."/>
            <person name="Niazi F."/>
            <person name="Egholm M."/>
            <person name="Wing R.A."/>
        </authorList>
    </citation>
    <scope>NUCLEOTIDE SEQUENCE [LARGE SCALE GENOMIC DNA]</scope>
    <source>
        <strain evidence="7">cv. IRGC 105608</strain>
    </source>
</reference>
<dbReference type="InterPro" id="IPR036188">
    <property type="entry name" value="FAD/NAD-bd_sf"/>
</dbReference>
<feature type="chain" id="PRO_5002261956" description="Glucose-methanol-choline oxidoreductase N-terminal domain-containing protein" evidence="5">
    <location>
        <begin position="26"/>
        <end position="586"/>
    </location>
</feature>
<evidence type="ECO:0000256" key="2">
    <source>
        <dbReference type="ARBA" id="ARBA00022729"/>
    </source>
</evidence>